<accession>A0A2P8DBT2</accession>
<keyword evidence="13" id="KW-1185">Reference proteome</keyword>
<dbReference type="GO" id="GO:0003949">
    <property type="term" value="F:1-(5-phosphoribosyl)-5-[(5-phosphoribosylamino)methylideneamino]imidazole-4-carboxamide isomerase activity"/>
    <property type="evidence" value="ECO:0007669"/>
    <property type="project" value="UniProtKB-UniRule"/>
</dbReference>
<dbReference type="InterPro" id="IPR044524">
    <property type="entry name" value="Isoase_HisA-like"/>
</dbReference>
<dbReference type="Gene3D" id="3.20.20.70">
    <property type="entry name" value="Aldolase class I"/>
    <property type="match status" value="1"/>
</dbReference>
<gene>
    <name evidence="9" type="primary">hisA</name>
    <name evidence="12" type="ORF">B0I18_101836</name>
</gene>
<comment type="pathway">
    <text evidence="3 9 11">Amino-acid biosynthesis; L-histidine biosynthesis; L-histidine from 5-phospho-alpha-D-ribose 1-diphosphate: step 4/9.</text>
</comment>
<keyword evidence="8 9" id="KW-0413">Isomerase</keyword>
<comment type="similarity">
    <text evidence="4 9 10">Belongs to the HisA/HisF family.</text>
</comment>
<comment type="caution">
    <text evidence="12">The sequence shown here is derived from an EMBL/GenBank/DDBJ whole genome shotgun (WGS) entry which is preliminary data.</text>
</comment>
<dbReference type="InterPro" id="IPR023016">
    <property type="entry name" value="HisA/PriA"/>
</dbReference>
<dbReference type="EC" id="5.3.1.16" evidence="9 11"/>
<evidence type="ECO:0000313" key="13">
    <source>
        <dbReference type="Proteomes" id="UP000240572"/>
    </source>
</evidence>
<evidence type="ECO:0000256" key="2">
    <source>
        <dbReference type="ARBA" id="ARBA00004496"/>
    </source>
</evidence>
<dbReference type="GO" id="GO:0000162">
    <property type="term" value="P:L-tryptophan biosynthetic process"/>
    <property type="evidence" value="ECO:0007669"/>
    <property type="project" value="TreeGrafter"/>
</dbReference>
<dbReference type="GO" id="GO:0005737">
    <property type="term" value="C:cytoplasm"/>
    <property type="evidence" value="ECO:0007669"/>
    <property type="project" value="UniProtKB-SubCell"/>
</dbReference>
<evidence type="ECO:0000256" key="9">
    <source>
        <dbReference type="HAMAP-Rule" id="MF_01014"/>
    </source>
</evidence>
<name>A0A2P8DBT2_9BACT</name>
<proteinExistence type="inferred from homology"/>
<feature type="active site" description="Proton donor" evidence="9">
    <location>
        <position position="131"/>
    </location>
</feature>
<evidence type="ECO:0000256" key="11">
    <source>
        <dbReference type="RuleBase" id="RU003658"/>
    </source>
</evidence>
<dbReference type="InterPro" id="IPR006063">
    <property type="entry name" value="HisA_bact_arch"/>
</dbReference>
<feature type="active site" description="Proton acceptor" evidence="9">
    <location>
        <position position="9"/>
    </location>
</feature>
<evidence type="ECO:0000256" key="8">
    <source>
        <dbReference type="ARBA" id="ARBA00023235"/>
    </source>
</evidence>
<protein>
    <recommendedName>
        <fullName evidence="9 11">1-(5-phosphoribosyl)-5-[(5-phosphoribosylamino)methylideneamino] imidazole-4-carboxamide isomerase</fullName>
        <ecNumber evidence="9 11">5.3.1.16</ecNumber>
    </recommendedName>
    <alternativeName>
        <fullName evidence="9">Phosphoribosylformimino-5-aminoimidazole carboxamide ribotide isomerase</fullName>
    </alternativeName>
</protein>
<evidence type="ECO:0000256" key="1">
    <source>
        <dbReference type="ARBA" id="ARBA00000901"/>
    </source>
</evidence>
<dbReference type="GO" id="GO:0000105">
    <property type="term" value="P:L-histidine biosynthetic process"/>
    <property type="evidence" value="ECO:0007669"/>
    <property type="project" value="UniProtKB-UniRule"/>
</dbReference>
<reference evidence="12 13" key="1">
    <citation type="submission" date="2018-03" db="EMBL/GenBank/DDBJ databases">
        <title>Genomic Encyclopedia of Type Strains, Phase III (KMG-III): the genomes of soil and plant-associated and newly described type strains.</title>
        <authorList>
            <person name="Whitman W."/>
        </authorList>
    </citation>
    <scope>NUCLEOTIDE SEQUENCE [LARGE SCALE GENOMIC DNA]</scope>
    <source>
        <strain evidence="12 13">CGMCC 1.12700</strain>
    </source>
</reference>
<evidence type="ECO:0000256" key="5">
    <source>
        <dbReference type="ARBA" id="ARBA00022490"/>
    </source>
</evidence>
<evidence type="ECO:0000313" key="12">
    <source>
        <dbReference type="EMBL" id="PSK94676.1"/>
    </source>
</evidence>
<dbReference type="InterPro" id="IPR013785">
    <property type="entry name" value="Aldolase_TIM"/>
</dbReference>
<keyword evidence="5 9" id="KW-0963">Cytoplasm</keyword>
<evidence type="ECO:0000256" key="7">
    <source>
        <dbReference type="ARBA" id="ARBA00023102"/>
    </source>
</evidence>
<dbReference type="FunFam" id="3.20.20.70:FF:000009">
    <property type="entry name" value="1-(5-phosphoribosyl)-5-[(5-phosphoribosylamino)methylideneamino] imidazole-4-carboxamide isomerase"/>
    <property type="match status" value="1"/>
</dbReference>
<dbReference type="SUPFAM" id="SSF51366">
    <property type="entry name" value="Ribulose-phoshate binding barrel"/>
    <property type="match status" value="1"/>
</dbReference>
<dbReference type="HAMAP" id="MF_01014">
    <property type="entry name" value="HisA"/>
    <property type="match status" value="1"/>
</dbReference>
<evidence type="ECO:0000256" key="4">
    <source>
        <dbReference type="ARBA" id="ARBA00009667"/>
    </source>
</evidence>
<keyword evidence="7 9" id="KW-0368">Histidine biosynthesis</keyword>
<dbReference type="Pfam" id="PF00977">
    <property type="entry name" value="His_biosynth"/>
    <property type="match status" value="1"/>
</dbReference>
<dbReference type="InterPro" id="IPR011060">
    <property type="entry name" value="RibuloseP-bd_barrel"/>
</dbReference>
<dbReference type="EMBL" id="PYGD01000001">
    <property type="protein sequence ID" value="PSK94676.1"/>
    <property type="molecule type" value="Genomic_DNA"/>
</dbReference>
<evidence type="ECO:0000256" key="3">
    <source>
        <dbReference type="ARBA" id="ARBA00005133"/>
    </source>
</evidence>
<dbReference type="AlphaFoldDB" id="A0A2P8DBT2"/>
<dbReference type="Proteomes" id="UP000240572">
    <property type="component" value="Unassembled WGS sequence"/>
</dbReference>
<dbReference type="PANTHER" id="PTHR43090:SF2">
    <property type="entry name" value="1-(5-PHOSPHORIBOSYL)-5-[(5-PHOSPHORIBOSYLAMINO)METHYLIDENEAMINO] IMIDAZOLE-4-CARBOXAMIDE ISOMERASE"/>
    <property type="match status" value="1"/>
</dbReference>
<comment type="subcellular location">
    <subcellularLocation>
        <location evidence="2 9 11">Cytoplasm</location>
    </subcellularLocation>
</comment>
<dbReference type="InterPro" id="IPR006062">
    <property type="entry name" value="His_biosynth"/>
</dbReference>
<evidence type="ECO:0000256" key="10">
    <source>
        <dbReference type="RuleBase" id="RU003657"/>
    </source>
</evidence>
<dbReference type="PANTHER" id="PTHR43090">
    <property type="entry name" value="1-(5-PHOSPHORIBOSYL)-5-[(5-PHOSPHORIBOSYLAMINO)METHYLIDENEAMINO] IMIDAZOLE-4-CARBOXAMIDE ISOMERASE"/>
    <property type="match status" value="1"/>
</dbReference>
<organism evidence="12 13">
    <name type="scientific">Taibaiella chishuiensis</name>
    <dbReference type="NCBI Taxonomy" id="1434707"/>
    <lineage>
        <taxon>Bacteria</taxon>
        <taxon>Pseudomonadati</taxon>
        <taxon>Bacteroidota</taxon>
        <taxon>Chitinophagia</taxon>
        <taxon>Chitinophagales</taxon>
        <taxon>Chitinophagaceae</taxon>
        <taxon>Taibaiella</taxon>
    </lineage>
</organism>
<dbReference type="CDD" id="cd04732">
    <property type="entry name" value="HisA"/>
    <property type="match status" value="1"/>
</dbReference>
<dbReference type="RefSeq" id="WP_106521367.1">
    <property type="nucleotide sequence ID" value="NZ_PYGD01000001.1"/>
</dbReference>
<comment type="catalytic activity">
    <reaction evidence="1 9 11">
        <text>1-(5-phospho-beta-D-ribosyl)-5-[(5-phospho-beta-D-ribosylamino)methylideneamino]imidazole-4-carboxamide = 5-[(5-phospho-1-deoxy-D-ribulos-1-ylimino)methylamino]-1-(5-phospho-beta-D-ribosyl)imidazole-4-carboxamide</text>
        <dbReference type="Rhea" id="RHEA:15469"/>
        <dbReference type="ChEBI" id="CHEBI:58435"/>
        <dbReference type="ChEBI" id="CHEBI:58525"/>
        <dbReference type="EC" id="5.3.1.16"/>
    </reaction>
</comment>
<sequence length="247" mass="26340">MITIIPAIDLIEGRCVRLSQGDFNRQTAYGGDPLEMAKRFEDAGLKRLHLVDLDGARTGQVVNLGVLERIAAGTGLQIDFSGGIKGVADVKEVLDAGAAWVSVGSMAVKNPAVFKACLATFGPGRMILGADVKEEGRVAVNGWLEQTETSVYDVIQQYYDLGLQQVFCTDITRDGMLQGPSVALYRDMVDRYPGLDIIASGGVTSLEDVTALDAAGCKGVIIGKAIYEGKIGLDQLALYNPQNKEAL</sequence>
<dbReference type="NCBIfam" id="TIGR00007">
    <property type="entry name" value="1-(5-phosphoribosyl)-5-[(5-phosphoribosylamino)methylideneamino]imidazole-4-carboxamide isomerase"/>
    <property type="match status" value="1"/>
</dbReference>
<dbReference type="OrthoDB" id="9807749at2"/>
<evidence type="ECO:0000256" key="6">
    <source>
        <dbReference type="ARBA" id="ARBA00022605"/>
    </source>
</evidence>
<keyword evidence="6 9" id="KW-0028">Amino-acid biosynthesis</keyword>
<dbReference type="UniPathway" id="UPA00031">
    <property type="reaction ID" value="UER00009"/>
</dbReference>